<name>A0AAV5SKX8_9BILA</name>
<dbReference type="Gene3D" id="3.10.100.10">
    <property type="entry name" value="Mannose-Binding Protein A, subunit A"/>
    <property type="match status" value="1"/>
</dbReference>
<dbReference type="Gene3D" id="3.40.50.410">
    <property type="entry name" value="von Willebrand factor, type A domain"/>
    <property type="match status" value="1"/>
</dbReference>
<dbReference type="PROSITE" id="PS50041">
    <property type="entry name" value="C_TYPE_LECTIN_2"/>
    <property type="match status" value="1"/>
</dbReference>
<dbReference type="PANTHER" id="PTHR31024:SF3">
    <property type="entry name" value="C-TYPE LECTIN-RELATED"/>
    <property type="match status" value="1"/>
</dbReference>
<dbReference type="EMBL" id="BTSX01000001">
    <property type="protein sequence ID" value="GMS80790.1"/>
    <property type="molecule type" value="Genomic_DNA"/>
</dbReference>
<evidence type="ECO:0000313" key="4">
    <source>
        <dbReference type="Proteomes" id="UP001432027"/>
    </source>
</evidence>
<accession>A0AAV5SKX8</accession>
<comment type="caution">
    <text evidence="3">The sequence shown here is derived from an EMBL/GenBank/DDBJ whole genome shotgun (WGS) entry which is preliminary data.</text>
</comment>
<dbReference type="SMART" id="SM00034">
    <property type="entry name" value="CLECT"/>
    <property type="match status" value="1"/>
</dbReference>
<dbReference type="SUPFAM" id="SSF53300">
    <property type="entry name" value="vWA-like"/>
    <property type="match status" value="1"/>
</dbReference>
<keyword evidence="4" id="KW-1185">Reference proteome</keyword>
<dbReference type="Pfam" id="PF00059">
    <property type="entry name" value="Lectin_C"/>
    <property type="match status" value="1"/>
</dbReference>
<organism evidence="3 4">
    <name type="scientific">Pristionchus entomophagus</name>
    <dbReference type="NCBI Taxonomy" id="358040"/>
    <lineage>
        <taxon>Eukaryota</taxon>
        <taxon>Metazoa</taxon>
        <taxon>Ecdysozoa</taxon>
        <taxon>Nematoda</taxon>
        <taxon>Chromadorea</taxon>
        <taxon>Rhabditida</taxon>
        <taxon>Rhabditina</taxon>
        <taxon>Diplogasteromorpha</taxon>
        <taxon>Diplogasteroidea</taxon>
        <taxon>Neodiplogasteridae</taxon>
        <taxon>Pristionchus</taxon>
    </lineage>
</organism>
<evidence type="ECO:0000313" key="3">
    <source>
        <dbReference type="EMBL" id="GMS80790.1"/>
    </source>
</evidence>
<sequence length="685" mass="75725">DAMVNFSNSTLYDLFDFKGKSEVRIPKCDYGCVIFAATLGSDSFNQYNDKVDPFARNLYIHDNTNQSNIMSFVDLALQTDSFNIKIPLVIEGPADISVRNMNAATNEGFNIVFYVIEKSIEETIDYEVYDLAHVTGIEINPQSEIVTFMSARKYKLFSNATAHSTLNKVVARLAGFDNAHETNKDDCEMAFQTEGKRFFGFSIQPNTPLVSLLIDKPRLLTLETNFEFTQARDLAENGFITSPGWNGCHNANSGGIQTFRSPNYLPTDSYFLSGDEQYEVQFAVIQNFNPPHQLVIADEDYPPIFVTGYVPIVSSFLSTNSIGISYADMTGDQGFIFRHEASPIPTTTAKPVTKTTPKAPVTDNYCNCGLVDGWLDDWDASEIWVDLVVILDTSASMGGELEEAKSLLTSFISLMSTDTAAEFYSRIGVIAVSDTIEVVYNLNMSSTDSLDSVKQHKVDKIDVGAAFQAALTMFADGSKRQSYRDNAKQIVYYLTNSAPGANMNGVEDFKTSGGIIIVNDFVIEGGVADAGLMKLASDNFFFTDLSENYLSNVVVLCEANCFCNPSKHAFNDDENSPRTEANRGCFHPVNNGIPQSKARETCQKEGAALVSIHDQDKEFFVSSVISIFGPKKKYWIGLQNDGNSWKWDDKSTDPFSDWDVNQPNTNGGKLLCAYATQTTGLNVGW</sequence>
<evidence type="ECO:0008006" key="5">
    <source>
        <dbReference type="Google" id="ProtNLM"/>
    </source>
</evidence>
<dbReference type="PROSITE" id="PS50234">
    <property type="entry name" value="VWFA"/>
    <property type="match status" value="1"/>
</dbReference>
<evidence type="ECO:0000259" key="1">
    <source>
        <dbReference type="PROSITE" id="PS50041"/>
    </source>
</evidence>
<feature type="domain" description="C-type lectin" evidence="1">
    <location>
        <begin position="581"/>
        <end position="685"/>
    </location>
</feature>
<dbReference type="PANTHER" id="PTHR31024">
    <property type="entry name" value="C-TYPE LECTIN"/>
    <property type="match status" value="1"/>
</dbReference>
<dbReference type="InterPro" id="IPR016186">
    <property type="entry name" value="C-type_lectin-like/link_sf"/>
</dbReference>
<feature type="non-terminal residue" evidence="3">
    <location>
        <position position="1"/>
    </location>
</feature>
<dbReference type="InterPro" id="IPR036465">
    <property type="entry name" value="vWFA_dom_sf"/>
</dbReference>
<dbReference type="Pfam" id="PF13519">
    <property type="entry name" value="VWA_2"/>
    <property type="match status" value="1"/>
</dbReference>
<dbReference type="InterPro" id="IPR002035">
    <property type="entry name" value="VWF_A"/>
</dbReference>
<gene>
    <name evidence="3" type="ORF">PENTCL1PPCAC_2965</name>
</gene>
<dbReference type="InterPro" id="IPR016187">
    <property type="entry name" value="CTDL_fold"/>
</dbReference>
<feature type="domain" description="VWFA" evidence="2">
    <location>
        <begin position="386"/>
        <end position="559"/>
    </location>
</feature>
<dbReference type="AlphaFoldDB" id="A0AAV5SKX8"/>
<dbReference type="InterPro" id="IPR001304">
    <property type="entry name" value="C-type_lectin-like"/>
</dbReference>
<dbReference type="Proteomes" id="UP001432027">
    <property type="component" value="Unassembled WGS sequence"/>
</dbReference>
<dbReference type="SMART" id="SM00327">
    <property type="entry name" value="VWA"/>
    <property type="match status" value="1"/>
</dbReference>
<dbReference type="CDD" id="cd00037">
    <property type="entry name" value="CLECT"/>
    <property type="match status" value="1"/>
</dbReference>
<evidence type="ECO:0000259" key="2">
    <source>
        <dbReference type="PROSITE" id="PS50234"/>
    </source>
</evidence>
<dbReference type="SUPFAM" id="SSF56436">
    <property type="entry name" value="C-type lectin-like"/>
    <property type="match status" value="1"/>
</dbReference>
<feature type="non-terminal residue" evidence="3">
    <location>
        <position position="685"/>
    </location>
</feature>
<protein>
    <recommendedName>
        <fullName evidence="5">C-type lectin</fullName>
    </recommendedName>
</protein>
<proteinExistence type="predicted"/>
<reference evidence="3" key="1">
    <citation type="submission" date="2023-10" db="EMBL/GenBank/DDBJ databases">
        <title>Genome assembly of Pristionchus species.</title>
        <authorList>
            <person name="Yoshida K."/>
            <person name="Sommer R.J."/>
        </authorList>
    </citation>
    <scope>NUCLEOTIDE SEQUENCE</scope>
    <source>
        <strain evidence="3">RS0144</strain>
    </source>
</reference>